<comment type="caution">
    <text evidence="1">The sequence shown here is derived from an EMBL/GenBank/DDBJ whole genome shotgun (WGS) entry which is preliminary data.</text>
</comment>
<dbReference type="EMBL" id="JBHTLT010000130">
    <property type="protein sequence ID" value="MFD1206807.1"/>
    <property type="molecule type" value="Genomic_DNA"/>
</dbReference>
<dbReference type="PANTHER" id="PTHR41263:SF1">
    <property type="entry name" value="ASPARTYL-PHOSPHATE PHOSPHATASE YISI"/>
    <property type="match status" value="1"/>
</dbReference>
<evidence type="ECO:0000313" key="2">
    <source>
        <dbReference type="Proteomes" id="UP001597231"/>
    </source>
</evidence>
<dbReference type="Pfam" id="PF09388">
    <property type="entry name" value="SpoOE-like"/>
    <property type="match status" value="1"/>
</dbReference>
<dbReference type="InterPro" id="IPR037208">
    <property type="entry name" value="Spo0E-like_sf"/>
</dbReference>
<protein>
    <submittedName>
        <fullName evidence="1">Aspartyl-phosphate phosphatase Spo0E family protein</fullName>
    </submittedName>
</protein>
<keyword evidence="2" id="KW-1185">Reference proteome</keyword>
<accession>A0ABW3U2D1</accession>
<dbReference type="Proteomes" id="UP001597231">
    <property type="component" value="Unassembled WGS sequence"/>
</dbReference>
<dbReference type="RefSeq" id="WP_336823377.1">
    <property type="nucleotide sequence ID" value="NZ_JBHTLT010000130.1"/>
</dbReference>
<sequence length="59" mass="6751">MNLKIIKKIEAARNELIRLAKSEGLSSEATIESSKALDRLLNEYMKLEGEFKRSRKGQN</sequence>
<reference evidence="2" key="1">
    <citation type="journal article" date="2019" name="Int. J. Syst. Evol. Microbiol.">
        <title>The Global Catalogue of Microorganisms (GCM) 10K type strain sequencing project: providing services to taxonomists for standard genome sequencing and annotation.</title>
        <authorList>
            <consortium name="The Broad Institute Genomics Platform"/>
            <consortium name="The Broad Institute Genome Sequencing Center for Infectious Disease"/>
            <person name="Wu L."/>
            <person name="Ma J."/>
        </authorList>
    </citation>
    <scope>NUCLEOTIDE SEQUENCE [LARGE SCALE GENOMIC DNA]</scope>
    <source>
        <strain evidence="2">CCUG 53915</strain>
    </source>
</reference>
<dbReference type="PANTHER" id="PTHR41263">
    <property type="entry name" value="ASPARTYL-PHOSPHATE PHOSPHATASE YISI"/>
    <property type="match status" value="1"/>
</dbReference>
<proteinExistence type="predicted"/>
<gene>
    <name evidence="1" type="ORF">ACFQ38_17055</name>
</gene>
<dbReference type="SUPFAM" id="SSF140500">
    <property type="entry name" value="BAS1536-like"/>
    <property type="match status" value="1"/>
</dbReference>
<dbReference type="Gene3D" id="4.10.280.10">
    <property type="entry name" value="Helix-loop-helix DNA-binding domain"/>
    <property type="match status" value="1"/>
</dbReference>
<dbReference type="InterPro" id="IPR018540">
    <property type="entry name" value="Spo0E-like"/>
</dbReference>
<evidence type="ECO:0000313" key="1">
    <source>
        <dbReference type="EMBL" id="MFD1206807.1"/>
    </source>
</evidence>
<organism evidence="1 2">
    <name type="scientific">Sporosarcina contaminans</name>
    <dbReference type="NCBI Taxonomy" id="633403"/>
    <lineage>
        <taxon>Bacteria</taxon>
        <taxon>Bacillati</taxon>
        <taxon>Bacillota</taxon>
        <taxon>Bacilli</taxon>
        <taxon>Bacillales</taxon>
        <taxon>Caryophanaceae</taxon>
        <taxon>Sporosarcina</taxon>
    </lineage>
</organism>
<dbReference type="InterPro" id="IPR053028">
    <property type="entry name" value="Spo0E-like_phosphatase"/>
</dbReference>
<dbReference type="InterPro" id="IPR036638">
    <property type="entry name" value="HLH_DNA-bd_sf"/>
</dbReference>
<name>A0ABW3U2D1_9BACL</name>